<evidence type="ECO:0000313" key="1">
    <source>
        <dbReference type="EMBL" id="MCQ8116297.1"/>
    </source>
</evidence>
<gene>
    <name evidence="1" type="ORF">NP589_02590</name>
</gene>
<dbReference type="RefSeq" id="WP_256605554.1">
    <property type="nucleotide sequence ID" value="NZ_JANIBL010000005.1"/>
</dbReference>
<keyword evidence="2" id="KW-1185">Reference proteome</keyword>
<evidence type="ECO:0000313" key="2">
    <source>
        <dbReference type="Proteomes" id="UP001524570"/>
    </source>
</evidence>
<dbReference type="InterPro" id="IPR030987">
    <property type="entry name" value="AbiV"/>
</dbReference>
<dbReference type="NCBIfam" id="TIGR04498">
    <property type="entry name" value="AbiV_defense"/>
    <property type="match status" value="1"/>
</dbReference>
<dbReference type="Proteomes" id="UP001524570">
    <property type="component" value="Unassembled WGS sequence"/>
</dbReference>
<accession>A0ABT1TP84</accession>
<name>A0ABT1TP84_9GAMM</name>
<sequence length="286" mass="33845">MKHRAIKDLNQLADNDCYREISQGLDAIYENCIELNRSYRFLVEAEHFRASRVLKLVLKEEAAKYLILVDALRCPRKNKIEFARQLGKFNDHLAKGLYAELCNWKPDTYSRLCEYIENSLDSLYLDGPNGVDFIFRNRIISEREETFYVDYAKGDDSYFWLSPKSYDISDELSLSFSSNMSVVRMVMALHNIGITRMENLILFSNFWRDFVFDESTRYQIFREANYNFLQILESKGALKDNEASDSDFSLIINDLPFPLYKEEMKVKEVNLNDLKEQQRNWSPDYY</sequence>
<reference evidence="1 2" key="1">
    <citation type="submission" date="2022-07" db="EMBL/GenBank/DDBJ databases">
        <title>Methylomonas rivi sp. nov., Methylomonas rosea sp. nov., Methylomonas aureus sp. nov. and Methylomonas subterranea sp. nov., four novel methanotrophs isolated from a freshwater creek and the deep terrestrial subsurface.</title>
        <authorList>
            <person name="Abin C."/>
            <person name="Sankaranarayanan K."/>
            <person name="Garner C."/>
            <person name="Sindelar R."/>
            <person name="Kotary K."/>
            <person name="Garner R."/>
            <person name="Barclay S."/>
            <person name="Lawson P."/>
            <person name="Krumholz L."/>
        </authorList>
    </citation>
    <scope>NUCLEOTIDE SEQUENCE [LARGE SCALE GENOMIC DNA]</scope>
    <source>
        <strain evidence="1 2">WSC-7</strain>
    </source>
</reference>
<dbReference type="EMBL" id="JANIBL010000005">
    <property type="protein sequence ID" value="MCQ8116297.1"/>
    <property type="molecule type" value="Genomic_DNA"/>
</dbReference>
<protein>
    <submittedName>
        <fullName evidence="1">AbiV family abortive infection protein</fullName>
    </submittedName>
</protein>
<proteinExistence type="predicted"/>
<comment type="caution">
    <text evidence="1">The sequence shown here is derived from an EMBL/GenBank/DDBJ whole genome shotgun (WGS) entry which is preliminary data.</text>
</comment>
<organism evidence="1 2">
    <name type="scientific">Methylomonas rosea</name>
    <dbReference type="NCBI Taxonomy" id="2952227"/>
    <lineage>
        <taxon>Bacteria</taxon>
        <taxon>Pseudomonadati</taxon>
        <taxon>Pseudomonadota</taxon>
        <taxon>Gammaproteobacteria</taxon>
        <taxon>Methylococcales</taxon>
        <taxon>Methylococcaceae</taxon>
        <taxon>Methylomonas</taxon>
    </lineage>
</organism>